<sequence length="376" mass="42626">MDTQWKVVYNYMRERRCSSSTLSFGAGSTPPHNRLQQFYAMKDDQTPESEDGVTVKQLEIQTEDDMWDFMNLAQADRAHKFHETTHLKIVVNSTNFGDWEDDVWCMFLANFEDYSHKVNHLSIHIEGPNVFTRNNYVKPEITVQEEVPPVRGNGRGLDHELGLHYPAPVPDDKVEEHLAKKPKFTRSTMNSSANADFMPASLNTPAAPPKASYYVTKKHPSHLIDLHIYEKAIIPALINIFKNRTPPLPYITIQGPMELSLRRHIISSINPRYLSNVVLRAESGNSPTDAAAVAAVQTWEASHPEMVRLRRGVQDPEDFSQWERQKAGEDAHMHNLGEWIVPSGKGARGVWGWRTQGPGVKVWRGPSEAWGGREGV</sequence>
<name>A0A074WJZ9_9PEZI</name>
<dbReference type="OrthoDB" id="3899714at2759"/>
<dbReference type="GeneID" id="25413753"/>
<gene>
    <name evidence="1" type="ORF">M436DRAFT_64757</name>
</gene>
<dbReference type="RefSeq" id="XP_013426313.1">
    <property type="nucleotide sequence ID" value="XM_013570859.1"/>
</dbReference>
<organism evidence="1 2">
    <name type="scientific">Aureobasidium namibiae CBS 147.97</name>
    <dbReference type="NCBI Taxonomy" id="1043004"/>
    <lineage>
        <taxon>Eukaryota</taxon>
        <taxon>Fungi</taxon>
        <taxon>Dikarya</taxon>
        <taxon>Ascomycota</taxon>
        <taxon>Pezizomycotina</taxon>
        <taxon>Dothideomycetes</taxon>
        <taxon>Dothideomycetidae</taxon>
        <taxon>Dothideales</taxon>
        <taxon>Saccotheciaceae</taxon>
        <taxon>Aureobasidium</taxon>
    </lineage>
</organism>
<reference evidence="1 2" key="1">
    <citation type="journal article" date="2014" name="BMC Genomics">
        <title>Genome sequencing of four Aureobasidium pullulans varieties: biotechnological potential, stress tolerance, and description of new species.</title>
        <authorList>
            <person name="Gostin Ar C."/>
            <person name="Ohm R.A."/>
            <person name="Kogej T."/>
            <person name="Sonjak S."/>
            <person name="Turk M."/>
            <person name="Zajc J."/>
            <person name="Zalar P."/>
            <person name="Grube M."/>
            <person name="Sun H."/>
            <person name="Han J."/>
            <person name="Sharma A."/>
            <person name="Chiniquy J."/>
            <person name="Ngan C.Y."/>
            <person name="Lipzen A."/>
            <person name="Barry K."/>
            <person name="Grigoriev I.V."/>
            <person name="Gunde-Cimerman N."/>
        </authorList>
    </citation>
    <scope>NUCLEOTIDE SEQUENCE [LARGE SCALE GENOMIC DNA]</scope>
    <source>
        <strain evidence="1 2">CBS 147.97</strain>
    </source>
</reference>
<keyword evidence="2" id="KW-1185">Reference proteome</keyword>
<dbReference type="AlphaFoldDB" id="A0A074WJZ9"/>
<dbReference type="EMBL" id="KL584712">
    <property type="protein sequence ID" value="KEQ71949.1"/>
    <property type="molecule type" value="Genomic_DNA"/>
</dbReference>
<evidence type="ECO:0000313" key="2">
    <source>
        <dbReference type="Proteomes" id="UP000027730"/>
    </source>
</evidence>
<dbReference type="Proteomes" id="UP000027730">
    <property type="component" value="Unassembled WGS sequence"/>
</dbReference>
<dbReference type="HOGENOM" id="CLU_735624_0_0_1"/>
<evidence type="ECO:0000313" key="1">
    <source>
        <dbReference type="EMBL" id="KEQ71949.1"/>
    </source>
</evidence>
<proteinExistence type="predicted"/>
<protein>
    <submittedName>
        <fullName evidence="1">Uncharacterized protein</fullName>
    </submittedName>
</protein>
<accession>A0A074WJZ9</accession>